<accession>A0A9D4TZA6</accession>
<comment type="caution">
    <text evidence="2">The sequence shown here is derived from an EMBL/GenBank/DDBJ whole genome shotgun (WGS) entry which is preliminary data.</text>
</comment>
<dbReference type="Proteomes" id="UP001055712">
    <property type="component" value="Unassembled WGS sequence"/>
</dbReference>
<organism evidence="2 3">
    <name type="scientific">Chlorella vulgaris</name>
    <name type="common">Green alga</name>
    <dbReference type="NCBI Taxonomy" id="3077"/>
    <lineage>
        <taxon>Eukaryota</taxon>
        <taxon>Viridiplantae</taxon>
        <taxon>Chlorophyta</taxon>
        <taxon>core chlorophytes</taxon>
        <taxon>Trebouxiophyceae</taxon>
        <taxon>Chlorellales</taxon>
        <taxon>Chlorellaceae</taxon>
        <taxon>Chlorella clade</taxon>
        <taxon>Chlorella</taxon>
    </lineage>
</organism>
<evidence type="ECO:0000313" key="2">
    <source>
        <dbReference type="EMBL" id="KAI3438583.1"/>
    </source>
</evidence>
<reference evidence="2" key="1">
    <citation type="journal article" date="2019" name="Plant J.">
        <title>Chlorella vulgaris genome assembly and annotation reveals the molecular basis for metabolic acclimation to high light conditions.</title>
        <authorList>
            <person name="Cecchin M."/>
            <person name="Marcolungo L."/>
            <person name="Rossato M."/>
            <person name="Girolomoni L."/>
            <person name="Cosentino E."/>
            <person name="Cuine S."/>
            <person name="Li-Beisson Y."/>
            <person name="Delledonne M."/>
            <person name="Ballottari M."/>
        </authorList>
    </citation>
    <scope>NUCLEOTIDE SEQUENCE</scope>
    <source>
        <strain evidence="2">211/11P</strain>
    </source>
</reference>
<feature type="region of interest" description="Disordered" evidence="1">
    <location>
        <begin position="1066"/>
        <end position="1090"/>
    </location>
</feature>
<dbReference type="AlphaFoldDB" id="A0A9D4TZA6"/>
<evidence type="ECO:0000313" key="3">
    <source>
        <dbReference type="Proteomes" id="UP001055712"/>
    </source>
</evidence>
<keyword evidence="3" id="KW-1185">Reference proteome</keyword>
<name>A0A9D4TZA6_CHLVU</name>
<protein>
    <submittedName>
        <fullName evidence="2">Uncharacterized protein</fullName>
    </submittedName>
</protein>
<gene>
    <name evidence="2" type="ORF">D9Q98_001007</name>
</gene>
<evidence type="ECO:0000256" key="1">
    <source>
        <dbReference type="SAM" id="MobiDB-lite"/>
    </source>
</evidence>
<reference evidence="2" key="2">
    <citation type="submission" date="2020-11" db="EMBL/GenBank/DDBJ databases">
        <authorList>
            <person name="Cecchin M."/>
            <person name="Marcolungo L."/>
            <person name="Rossato M."/>
            <person name="Girolomoni L."/>
            <person name="Cosentino E."/>
            <person name="Cuine S."/>
            <person name="Li-Beisson Y."/>
            <person name="Delledonne M."/>
            <person name="Ballottari M."/>
        </authorList>
    </citation>
    <scope>NUCLEOTIDE SEQUENCE</scope>
    <source>
        <strain evidence="2">211/11P</strain>
        <tissue evidence="2">Whole cell</tissue>
    </source>
</reference>
<proteinExistence type="predicted"/>
<dbReference type="EMBL" id="SIDB01000001">
    <property type="protein sequence ID" value="KAI3438583.1"/>
    <property type="molecule type" value="Genomic_DNA"/>
</dbReference>
<sequence length="1194" mass="130279">MATAHLVEARYHDVYGINMSALEDILVEANLRLVEPLVVRSQPKHGVKAANVISARALRPVMKLYTLLAGVLPDDAVQWQIAPRLLLQDCFVDFRHSDCAARLMLMEGMMELLQSLHRRGLCVKSTCHAITCAVAVLARELHETSDLLSEVLDALQGSLLKLPSQDRHIGAYVYDMQERSRGVGIVYSRLEANYRVVEDILRICLVQCMAAARLLGYNAGHLLDPNMMKLLLGTDRSVPRDVKRATLALVFTVLSFTSDANEQQHSMDVSVHETNRRREQREHLSQVVACELSPLLETLLSIEYPLWQLSTAALAGTVGSSATTGLASGPPTGAGAGGDNLGQEVMTALGRAYAYLLECKKMTWSAFEAAILRPYTSPTSFWQLSNRMYRCLSMALLADTLRYAPSNLADQRDLRACTWMLKHWVLSLLDRGRRFTTGESLVVALSKQAVFTRLFTGLQPAELAIGNDGSAERTACLLGTVFGRLCTDVSWQPLLDELLSGMDELLERRDKETAGSNIQTKLHQDFARAEGQAEFSAEGLLRSRADVRQSLQNSPFGDLRKLWSVLIAWGAPCAFAQETDVLKPMWTVVNCTLELCSGNVVPQPFDDVVLEQFADSLRCGDRSSQPSGGLQQLREYLLSTFIRHSLSRSHYEHAKMQRTAVNAVRFLQAVLESMHGTVKADAEAVLLPLLVSLLSTLWPLEDHATPSLAVREAIHRMLAKALDELSSQHGQQLGMLLRSGANGCSSKRTSCKLRPADFCSTAALTALKLVAALLQAGEAEAAAQRARSLCQPSMTAADAAETDWQHLPPGHQWALACVPALSMLVVLGKDAAEPLKAPYVHFQNVMLSALPHQISRLTRRIAQQYGHPLAADGPLASSVACNSSKGTSHLPRQSLPTIDQEVLPLQAGTSLACQQTTLAAQKSHGSQRCGRPDAHDVDFKAIHLLKQQHRLTTVGLLTKRPEVKANGKSSALRLELWDHQGAKLVVVVPFQHALFQQLQQEANQRLDSGSVTILRIIDAMLLTAAGAAAGSSAKSYASCTLRHSSSVEWEPSCERAEKIKRACASGRLQPPRQEKQHQQQGTPQPPLAHPAQCLQPQAMWNEQTQRLGTYFKGGGSSEPVGAAASQAAPQQQDAGISGWHAFALQVAALCKPGLQGRQVIEALMDLAKQPGCSKHQLMVRGAPAVAARVQSELA</sequence>